<protein>
    <recommendedName>
        <fullName evidence="4">EF-hand domain-containing protein</fullName>
    </recommendedName>
</protein>
<proteinExistence type="predicted"/>
<reference evidence="2 3" key="1">
    <citation type="submission" date="2023-09" db="EMBL/GenBank/DDBJ databases">
        <authorList>
            <person name="Rey-Velasco X."/>
        </authorList>
    </citation>
    <scope>NUCLEOTIDE SEQUENCE [LARGE SCALE GENOMIC DNA]</scope>
    <source>
        <strain evidence="2 3">F260</strain>
    </source>
</reference>
<dbReference type="Proteomes" id="UP001245285">
    <property type="component" value="Unassembled WGS sequence"/>
</dbReference>
<feature type="signal peptide" evidence="1">
    <location>
        <begin position="1"/>
        <end position="21"/>
    </location>
</feature>
<dbReference type="InterPro" id="IPR018247">
    <property type="entry name" value="EF_Hand_1_Ca_BS"/>
</dbReference>
<dbReference type="RefSeq" id="WP_311496446.1">
    <property type="nucleotide sequence ID" value="NZ_JAVRHO010000040.1"/>
</dbReference>
<evidence type="ECO:0000313" key="2">
    <source>
        <dbReference type="EMBL" id="MDT0648353.1"/>
    </source>
</evidence>
<evidence type="ECO:0000256" key="1">
    <source>
        <dbReference type="SAM" id="SignalP"/>
    </source>
</evidence>
<dbReference type="PROSITE" id="PS00018">
    <property type="entry name" value="EF_HAND_1"/>
    <property type="match status" value="1"/>
</dbReference>
<evidence type="ECO:0000313" key="3">
    <source>
        <dbReference type="Proteomes" id="UP001245285"/>
    </source>
</evidence>
<keyword evidence="3" id="KW-1185">Reference proteome</keyword>
<comment type="caution">
    <text evidence="2">The sequence shown here is derived from an EMBL/GenBank/DDBJ whole genome shotgun (WGS) entry which is preliminary data.</text>
</comment>
<name>A0ABU3CPS7_9FLAO</name>
<gene>
    <name evidence="2" type="ORF">RM545_16805</name>
</gene>
<dbReference type="EMBL" id="JAVRHO010000040">
    <property type="protein sequence ID" value="MDT0648353.1"/>
    <property type="molecule type" value="Genomic_DNA"/>
</dbReference>
<accession>A0ABU3CPS7</accession>
<feature type="chain" id="PRO_5047061330" description="EF-hand domain-containing protein" evidence="1">
    <location>
        <begin position="22"/>
        <end position="44"/>
    </location>
</feature>
<evidence type="ECO:0008006" key="4">
    <source>
        <dbReference type="Google" id="ProtNLM"/>
    </source>
</evidence>
<sequence>MKMQTLSILGAFLFLSTVAVGQNTGYDDYDGNMDGTIDRTEFDD</sequence>
<organism evidence="2 3">
    <name type="scientific">Autumnicola lenta</name>
    <dbReference type="NCBI Taxonomy" id="3075593"/>
    <lineage>
        <taxon>Bacteria</taxon>
        <taxon>Pseudomonadati</taxon>
        <taxon>Bacteroidota</taxon>
        <taxon>Flavobacteriia</taxon>
        <taxon>Flavobacteriales</taxon>
        <taxon>Flavobacteriaceae</taxon>
        <taxon>Autumnicola</taxon>
    </lineage>
</organism>
<keyword evidence="1" id="KW-0732">Signal</keyword>